<gene>
    <name evidence="1" type="ORF">EYF80_006706</name>
</gene>
<dbReference type="EMBL" id="SRLO01000035">
    <property type="protein sequence ID" value="TNN83099.1"/>
    <property type="molecule type" value="Genomic_DNA"/>
</dbReference>
<dbReference type="Proteomes" id="UP000314294">
    <property type="component" value="Unassembled WGS sequence"/>
</dbReference>
<accession>A0A4Z2IYN9</accession>
<organism evidence="1 2">
    <name type="scientific">Liparis tanakae</name>
    <name type="common">Tanaka's snailfish</name>
    <dbReference type="NCBI Taxonomy" id="230148"/>
    <lineage>
        <taxon>Eukaryota</taxon>
        <taxon>Metazoa</taxon>
        <taxon>Chordata</taxon>
        <taxon>Craniata</taxon>
        <taxon>Vertebrata</taxon>
        <taxon>Euteleostomi</taxon>
        <taxon>Actinopterygii</taxon>
        <taxon>Neopterygii</taxon>
        <taxon>Teleostei</taxon>
        <taxon>Neoteleostei</taxon>
        <taxon>Acanthomorphata</taxon>
        <taxon>Eupercaria</taxon>
        <taxon>Perciformes</taxon>
        <taxon>Cottioidei</taxon>
        <taxon>Cottales</taxon>
        <taxon>Liparidae</taxon>
        <taxon>Liparis</taxon>
    </lineage>
</organism>
<sequence length="154" mass="17393">MRPHTAVVHINICLPIAFNVREDSTASSSSHSSREINTHKLARTHATMMWPLHHCLCDPQQYLQHLLPAEHNRVTNAVEPSRKTLDELVRNTYTRWVHEDTVGLSKGRDKVRLMVKGCDEGSAIKPGLSCRIHFLYTLITFLVADASQDGSRKA</sequence>
<dbReference type="AlphaFoldDB" id="A0A4Z2IYN9"/>
<name>A0A4Z2IYN9_9TELE</name>
<evidence type="ECO:0000313" key="1">
    <source>
        <dbReference type="EMBL" id="TNN83099.1"/>
    </source>
</evidence>
<protein>
    <submittedName>
        <fullName evidence="1">Uncharacterized protein</fullName>
    </submittedName>
</protein>
<reference evidence="1 2" key="1">
    <citation type="submission" date="2019-03" db="EMBL/GenBank/DDBJ databases">
        <title>First draft genome of Liparis tanakae, snailfish: a comprehensive survey of snailfish specific genes.</title>
        <authorList>
            <person name="Kim W."/>
            <person name="Song I."/>
            <person name="Jeong J.-H."/>
            <person name="Kim D."/>
            <person name="Kim S."/>
            <person name="Ryu S."/>
            <person name="Song J.Y."/>
            <person name="Lee S.K."/>
        </authorList>
    </citation>
    <scope>NUCLEOTIDE SEQUENCE [LARGE SCALE GENOMIC DNA]</scope>
    <source>
        <tissue evidence="1">Muscle</tissue>
    </source>
</reference>
<keyword evidence="2" id="KW-1185">Reference proteome</keyword>
<comment type="caution">
    <text evidence="1">The sequence shown here is derived from an EMBL/GenBank/DDBJ whole genome shotgun (WGS) entry which is preliminary data.</text>
</comment>
<evidence type="ECO:0000313" key="2">
    <source>
        <dbReference type="Proteomes" id="UP000314294"/>
    </source>
</evidence>
<proteinExistence type="predicted"/>